<accession>G2YKV4</accession>
<protein>
    <submittedName>
        <fullName evidence="1">Uncharacterized protein</fullName>
    </submittedName>
</protein>
<dbReference type="Proteomes" id="UP000008177">
    <property type="component" value="Unplaced contigs"/>
</dbReference>
<proteinExistence type="predicted"/>
<evidence type="ECO:0000313" key="2">
    <source>
        <dbReference type="Proteomes" id="UP000008177"/>
    </source>
</evidence>
<reference evidence="2" key="1">
    <citation type="journal article" date="2011" name="PLoS Genet.">
        <title>Genomic analysis of the necrotrophic fungal pathogens Sclerotinia sclerotiorum and Botrytis cinerea.</title>
        <authorList>
            <person name="Amselem J."/>
            <person name="Cuomo C.A."/>
            <person name="van Kan J.A."/>
            <person name="Viaud M."/>
            <person name="Benito E.P."/>
            <person name="Couloux A."/>
            <person name="Coutinho P.M."/>
            <person name="de Vries R.P."/>
            <person name="Dyer P.S."/>
            <person name="Fillinger S."/>
            <person name="Fournier E."/>
            <person name="Gout L."/>
            <person name="Hahn M."/>
            <person name="Kohn L."/>
            <person name="Lapalu N."/>
            <person name="Plummer K.M."/>
            <person name="Pradier J.M."/>
            <person name="Quevillon E."/>
            <person name="Sharon A."/>
            <person name="Simon A."/>
            <person name="ten Have A."/>
            <person name="Tudzynski B."/>
            <person name="Tudzynski P."/>
            <person name="Wincker P."/>
            <person name="Andrew M."/>
            <person name="Anthouard V."/>
            <person name="Beever R.E."/>
            <person name="Beffa R."/>
            <person name="Benoit I."/>
            <person name="Bouzid O."/>
            <person name="Brault B."/>
            <person name="Chen Z."/>
            <person name="Choquer M."/>
            <person name="Collemare J."/>
            <person name="Cotton P."/>
            <person name="Danchin E.G."/>
            <person name="Da Silva C."/>
            <person name="Gautier A."/>
            <person name="Giraud C."/>
            <person name="Giraud T."/>
            <person name="Gonzalez C."/>
            <person name="Grossetete S."/>
            <person name="Guldener U."/>
            <person name="Henrissat B."/>
            <person name="Howlett B.J."/>
            <person name="Kodira C."/>
            <person name="Kretschmer M."/>
            <person name="Lappartient A."/>
            <person name="Leroch M."/>
            <person name="Levis C."/>
            <person name="Mauceli E."/>
            <person name="Neuveglise C."/>
            <person name="Oeser B."/>
            <person name="Pearson M."/>
            <person name="Poulain J."/>
            <person name="Poussereau N."/>
            <person name="Quesneville H."/>
            <person name="Rascle C."/>
            <person name="Schumacher J."/>
            <person name="Segurens B."/>
            <person name="Sexton A."/>
            <person name="Silva E."/>
            <person name="Sirven C."/>
            <person name="Soanes D.M."/>
            <person name="Talbot N.J."/>
            <person name="Templeton M."/>
            <person name="Yandava C."/>
            <person name="Yarden O."/>
            <person name="Zeng Q."/>
            <person name="Rollins J.A."/>
            <person name="Lebrun M.H."/>
            <person name="Dickman M."/>
        </authorList>
    </citation>
    <scope>NUCLEOTIDE SEQUENCE [LARGE SCALE GENOMIC DNA]</scope>
    <source>
        <strain evidence="2">T4</strain>
    </source>
</reference>
<dbReference type="AlphaFoldDB" id="G2YKV4"/>
<name>G2YKV4_BOTF4</name>
<organism evidence="1 2">
    <name type="scientific">Botryotinia fuckeliana (strain T4)</name>
    <name type="common">Noble rot fungus</name>
    <name type="synonym">Botrytis cinerea</name>
    <dbReference type="NCBI Taxonomy" id="999810"/>
    <lineage>
        <taxon>Eukaryota</taxon>
        <taxon>Fungi</taxon>
        <taxon>Dikarya</taxon>
        <taxon>Ascomycota</taxon>
        <taxon>Pezizomycotina</taxon>
        <taxon>Leotiomycetes</taxon>
        <taxon>Helotiales</taxon>
        <taxon>Sclerotiniaceae</taxon>
        <taxon>Botrytis</taxon>
    </lineage>
</organism>
<dbReference type="HOGENOM" id="CLU_2497639_0_0_1"/>
<gene>
    <name evidence="1" type="ORF">BofuT4_P080470.1</name>
</gene>
<sequence length="86" mass="9189">MPSTDGNYSPYGTAVEHWESVGLPYSKQSSKQAWHSFPVGDSTTRSMRAMLLNPSSSCIKLGTSSAFVATGSQQSHSRPGKSPEVP</sequence>
<dbReference type="EMBL" id="FQ790341">
    <property type="protein sequence ID" value="CCD52252.1"/>
    <property type="molecule type" value="Genomic_DNA"/>
</dbReference>
<evidence type="ECO:0000313" key="1">
    <source>
        <dbReference type="EMBL" id="CCD52252.1"/>
    </source>
</evidence>
<dbReference type="InParanoid" id="G2YKV4"/>